<evidence type="ECO:0000313" key="3">
    <source>
        <dbReference type="Proteomes" id="UP000523161"/>
    </source>
</evidence>
<dbReference type="GO" id="GO:0016874">
    <property type="term" value="F:ligase activity"/>
    <property type="evidence" value="ECO:0007669"/>
    <property type="project" value="UniProtKB-KW"/>
</dbReference>
<dbReference type="Gene3D" id="3.40.50.12780">
    <property type="entry name" value="N-terminal domain of ligase-like"/>
    <property type="match status" value="1"/>
</dbReference>
<comment type="caution">
    <text evidence="2">The sequence shown here is derived from an EMBL/GenBank/DDBJ whole genome shotgun (WGS) entry which is preliminary data.</text>
</comment>
<sequence>MTSWYTRFVSQLLFPLHERLKRHSTYRLLPALEKSQWLSPQQLEQLQQDKLQSFIRQVVADVPYYQQLFKQLGLSAADIQSVADLAKLPLLDKTLIRSHSKQLFSNRPYRFSRGSTGGSSGQPLTFYMDQHRVSHDVAAKLRATRWWGVDIGDPEAVIWGAPIELGKQSRLKSWRDKLFRSVLMPALTLTPELIAGQLQQLQQQKPAMVFGYPSVIYQLCLAAKRQQIKLESLGVKVVFVTSEMLYPHERNIISQSFQCPIANGYGARDAGFIAHECPAGSMHISAEDIIVELLDDDGQPVAAGQSGEIVVTHLATPGFPFIRYRTGDMAQLALQPCSCGRGLPVLANVQGRRRDFLVTTAGDQLHSWGVVYLLRDVSAIEKFKVIQHQATAIELLVVSEQPLSPDTQTDIRRQFQRLLGADMAISITRVTDIPAAANGKYCYVENKLVS</sequence>
<dbReference type="Proteomes" id="UP000523161">
    <property type="component" value="Unassembled WGS sequence"/>
</dbReference>
<keyword evidence="2" id="KW-0436">Ligase</keyword>
<gene>
    <name evidence="2" type="ORF">HRH59_05450</name>
</gene>
<dbReference type="InterPro" id="IPR000873">
    <property type="entry name" value="AMP-dep_synth/lig_dom"/>
</dbReference>
<evidence type="ECO:0000313" key="2">
    <source>
        <dbReference type="EMBL" id="NRQ42014.1"/>
    </source>
</evidence>
<organism evidence="2 3">
    <name type="scientific">Rheinheimera lutimaris</name>
    <dbReference type="NCBI Taxonomy" id="2740584"/>
    <lineage>
        <taxon>Bacteria</taxon>
        <taxon>Pseudomonadati</taxon>
        <taxon>Pseudomonadota</taxon>
        <taxon>Gammaproteobacteria</taxon>
        <taxon>Chromatiales</taxon>
        <taxon>Chromatiaceae</taxon>
        <taxon>Rheinheimera</taxon>
    </lineage>
</organism>
<reference evidence="2 3" key="1">
    <citation type="submission" date="2020-06" db="EMBL/GenBank/DDBJ databases">
        <title>Rheinheimera sp. nov., a marine bacterium isolated from coastal.</title>
        <authorList>
            <person name="Yu Q."/>
            <person name="Qi Y."/>
            <person name="Pu J."/>
        </authorList>
    </citation>
    <scope>NUCLEOTIDE SEQUENCE [LARGE SCALE GENOMIC DNA]</scope>
    <source>
        <strain evidence="2 3">YQF-2</strain>
    </source>
</reference>
<keyword evidence="3" id="KW-1185">Reference proteome</keyword>
<evidence type="ECO:0000259" key="1">
    <source>
        <dbReference type="Pfam" id="PF00501"/>
    </source>
</evidence>
<dbReference type="PANTHER" id="PTHR36932:SF1">
    <property type="entry name" value="CAPSULAR POLYSACCHARIDE BIOSYNTHESIS PROTEIN"/>
    <property type="match status" value="1"/>
</dbReference>
<name>A0A7Y5EH32_9GAMM</name>
<dbReference type="PANTHER" id="PTHR36932">
    <property type="entry name" value="CAPSULAR POLYSACCHARIDE BIOSYNTHESIS PROTEIN"/>
    <property type="match status" value="1"/>
</dbReference>
<dbReference type="Pfam" id="PF00501">
    <property type="entry name" value="AMP-binding"/>
    <property type="match status" value="1"/>
</dbReference>
<dbReference type="InterPro" id="IPR053158">
    <property type="entry name" value="CapK_Type1_Caps_Biosynth"/>
</dbReference>
<dbReference type="SUPFAM" id="SSF56801">
    <property type="entry name" value="Acetyl-CoA synthetase-like"/>
    <property type="match status" value="1"/>
</dbReference>
<dbReference type="InterPro" id="IPR042099">
    <property type="entry name" value="ANL_N_sf"/>
</dbReference>
<dbReference type="RefSeq" id="WP_173500259.1">
    <property type="nucleotide sequence ID" value="NZ_JABSOD010000004.1"/>
</dbReference>
<accession>A0A7Y5EH32</accession>
<dbReference type="EMBL" id="JABSOD010000004">
    <property type="protein sequence ID" value="NRQ42014.1"/>
    <property type="molecule type" value="Genomic_DNA"/>
</dbReference>
<protein>
    <submittedName>
        <fullName evidence="2">Phenylacetate--CoA ligase family protein</fullName>
    </submittedName>
</protein>
<proteinExistence type="predicted"/>
<dbReference type="AlphaFoldDB" id="A0A7Y5EH32"/>
<feature type="domain" description="AMP-dependent synthetase/ligase" evidence="1">
    <location>
        <begin position="195"/>
        <end position="312"/>
    </location>
</feature>